<reference evidence="1 2" key="1">
    <citation type="submission" date="2024-04" db="EMBL/GenBank/DDBJ databases">
        <title>Tritrichomonas musculus Genome.</title>
        <authorList>
            <person name="Alves-Ferreira E."/>
            <person name="Grigg M."/>
            <person name="Lorenzi H."/>
            <person name="Galac M."/>
        </authorList>
    </citation>
    <scope>NUCLEOTIDE SEQUENCE [LARGE SCALE GENOMIC DNA]</scope>
    <source>
        <strain evidence="1 2">EAF2021</strain>
    </source>
</reference>
<organism evidence="1 2">
    <name type="scientific">Tritrichomonas musculus</name>
    <dbReference type="NCBI Taxonomy" id="1915356"/>
    <lineage>
        <taxon>Eukaryota</taxon>
        <taxon>Metamonada</taxon>
        <taxon>Parabasalia</taxon>
        <taxon>Tritrichomonadida</taxon>
        <taxon>Tritrichomonadidae</taxon>
        <taxon>Tritrichomonas</taxon>
    </lineage>
</organism>
<comment type="caution">
    <text evidence="1">The sequence shown here is derived from an EMBL/GenBank/DDBJ whole genome shotgun (WGS) entry which is preliminary data.</text>
</comment>
<gene>
    <name evidence="1" type="ORF">M9Y10_016920</name>
</gene>
<dbReference type="Proteomes" id="UP001470230">
    <property type="component" value="Unassembled WGS sequence"/>
</dbReference>
<name>A0ABR2HXN2_9EUKA</name>
<proteinExistence type="predicted"/>
<dbReference type="EMBL" id="JAPFFF010000021">
    <property type="protein sequence ID" value="KAK8854360.1"/>
    <property type="molecule type" value="Genomic_DNA"/>
</dbReference>
<sequence>MGGNTAKPRFNLKISATHQYSFTHVYFTLDSIKGKTAIKIFEPQINYYAGCLNGYRVNCCWMDENKASYSSDYVCEIDDEKEGPFNFIGYDVNQYIA</sequence>
<accession>A0ABR2HXN2</accession>
<evidence type="ECO:0000313" key="1">
    <source>
        <dbReference type="EMBL" id="KAK8854360.1"/>
    </source>
</evidence>
<evidence type="ECO:0000313" key="2">
    <source>
        <dbReference type="Proteomes" id="UP001470230"/>
    </source>
</evidence>
<keyword evidence="2" id="KW-1185">Reference proteome</keyword>
<protein>
    <submittedName>
        <fullName evidence="1">Uncharacterized protein</fullName>
    </submittedName>
</protein>